<dbReference type="EMBL" id="GBXM01102553">
    <property type="protein sequence ID" value="JAH06024.1"/>
    <property type="molecule type" value="Transcribed_RNA"/>
</dbReference>
<protein>
    <submittedName>
        <fullName evidence="1">Uncharacterized protein</fullName>
    </submittedName>
</protein>
<dbReference type="AlphaFoldDB" id="A0A0E9PNE1"/>
<reference evidence="1" key="1">
    <citation type="submission" date="2014-11" db="EMBL/GenBank/DDBJ databases">
        <authorList>
            <person name="Amaro Gonzalez C."/>
        </authorList>
    </citation>
    <scope>NUCLEOTIDE SEQUENCE</scope>
</reference>
<reference evidence="1" key="2">
    <citation type="journal article" date="2015" name="Fish Shellfish Immunol.">
        <title>Early steps in the European eel (Anguilla anguilla)-Vibrio vulnificus interaction in the gills: Role of the RtxA13 toxin.</title>
        <authorList>
            <person name="Callol A."/>
            <person name="Pajuelo D."/>
            <person name="Ebbesson L."/>
            <person name="Teles M."/>
            <person name="MacKenzie S."/>
            <person name="Amaro C."/>
        </authorList>
    </citation>
    <scope>NUCLEOTIDE SEQUENCE</scope>
</reference>
<proteinExistence type="predicted"/>
<evidence type="ECO:0000313" key="1">
    <source>
        <dbReference type="EMBL" id="JAH06024.1"/>
    </source>
</evidence>
<accession>A0A0E9PNE1</accession>
<sequence length="37" mass="4393">MCCRLARCELEICVKRKCTARFHILQSRENTVIECVH</sequence>
<organism evidence="1">
    <name type="scientific">Anguilla anguilla</name>
    <name type="common">European freshwater eel</name>
    <name type="synonym">Muraena anguilla</name>
    <dbReference type="NCBI Taxonomy" id="7936"/>
    <lineage>
        <taxon>Eukaryota</taxon>
        <taxon>Metazoa</taxon>
        <taxon>Chordata</taxon>
        <taxon>Craniata</taxon>
        <taxon>Vertebrata</taxon>
        <taxon>Euteleostomi</taxon>
        <taxon>Actinopterygii</taxon>
        <taxon>Neopterygii</taxon>
        <taxon>Teleostei</taxon>
        <taxon>Anguilliformes</taxon>
        <taxon>Anguillidae</taxon>
        <taxon>Anguilla</taxon>
    </lineage>
</organism>
<name>A0A0E9PNE1_ANGAN</name>